<comment type="caution">
    <text evidence="3">The sequence shown here is derived from an EMBL/GenBank/DDBJ whole genome shotgun (WGS) entry which is preliminary data.</text>
</comment>
<name>A0AAN6MBA2_9PEZI</name>
<feature type="region of interest" description="Disordered" evidence="2">
    <location>
        <begin position="481"/>
        <end position="515"/>
    </location>
</feature>
<dbReference type="EMBL" id="MU856212">
    <property type="protein sequence ID" value="KAK3897279.1"/>
    <property type="molecule type" value="Genomic_DNA"/>
</dbReference>
<evidence type="ECO:0000313" key="3">
    <source>
        <dbReference type="EMBL" id="KAK3897279.1"/>
    </source>
</evidence>
<feature type="compositionally biased region" description="Basic and acidic residues" evidence="2">
    <location>
        <begin position="778"/>
        <end position="787"/>
    </location>
</feature>
<evidence type="ECO:0000256" key="1">
    <source>
        <dbReference type="SAM" id="Coils"/>
    </source>
</evidence>
<evidence type="ECO:0000313" key="4">
    <source>
        <dbReference type="Proteomes" id="UP001303889"/>
    </source>
</evidence>
<sequence length="787" mass="84329">MDKYSKGAAFSRPPPTSPRDHPKKKQRRDGPPEPGPSYGPGHGPGPHGGDTWSQRRPRPPSPSPSTNHFGSRDSRDDPRDSRPPLLGGYVVRNAPPGGPEIKIRGRSHAPAGSEAGGDESASTGSDQEPAPSLPTFRSIENAFFPAAAAINSHAQKIDSCLARFNYAPTHPVSRATASIRARVDQLSDVFHSLANHTEGMAAELDRLAAREHSLKRDLEDAHSANFNLSCARTDLADQVHALKAAAAETDVEVRRLRHDTQDLQAKHDRLEVDHRALQEGRKKMATEKLWLEETIHRQEAEIEKADLEARRLQTLDQDKDDSIESLQSNNLVLHSMVQQRGAEVDSLKVENARLQGIVRERDAQIAQLAAAPTPLSPARQFSFPAAQSLPPALPARQSSSGPYIKQEAPEQTALAVVSDLRAPEQAPYPTPTEPRHDFTTQLSNLATGAATVLTTLLSLPIPTPSAPNPILTSFLTNLGATTTTPPIPRSPTRRRPWRLLPPWSTTTLPTNTTPLRPTLQERFTQLCLTFPFPGSTASYAGEDGFTVLTDLLAALTEADYTSASSSSAAQTGWAFLRAMSDTILPVQLPVEDGGEIIPADRQASTTLVTLLLCELCRVLEETYGATSAELDGPAVRRVDWGLDAVLGRVIGEEVRKGGVGRLVESVAAAAVSGVETQGGNEDAVAREMATTTTATRGGSAGSLDKESAEGEAAEESQIGLLHCGSNSSEFLILDFAARTLRVVDCRLASMRPNGADPRKLDLMVSRPVPAPAPVEGAGVKEEGGVDG</sequence>
<accession>A0AAN6MBA2</accession>
<feature type="compositionally biased region" description="Gly residues" evidence="2">
    <location>
        <begin position="38"/>
        <end position="48"/>
    </location>
</feature>
<keyword evidence="1" id="KW-0175">Coiled coil</keyword>
<keyword evidence="4" id="KW-1185">Reference proteome</keyword>
<reference evidence="3" key="2">
    <citation type="submission" date="2023-05" db="EMBL/GenBank/DDBJ databases">
        <authorList>
            <consortium name="Lawrence Berkeley National Laboratory"/>
            <person name="Steindorff A."/>
            <person name="Hensen N."/>
            <person name="Bonometti L."/>
            <person name="Westerberg I."/>
            <person name="Brannstrom I.O."/>
            <person name="Guillou S."/>
            <person name="Cros-Aarteil S."/>
            <person name="Calhoun S."/>
            <person name="Haridas S."/>
            <person name="Kuo A."/>
            <person name="Mondo S."/>
            <person name="Pangilinan J."/>
            <person name="Riley R."/>
            <person name="Labutti K."/>
            <person name="Andreopoulos B."/>
            <person name="Lipzen A."/>
            <person name="Chen C."/>
            <person name="Yanf M."/>
            <person name="Daum C."/>
            <person name="Ng V."/>
            <person name="Clum A."/>
            <person name="Ohm R."/>
            <person name="Martin F."/>
            <person name="Silar P."/>
            <person name="Natvig D."/>
            <person name="Lalanne C."/>
            <person name="Gautier V."/>
            <person name="Ament-Velasquez S.L."/>
            <person name="Kruys A."/>
            <person name="Hutchinson M.I."/>
            <person name="Powell A.J."/>
            <person name="Barry K."/>
            <person name="Miller A.N."/>
            <person name="Grigoriev I.V."/>
            <person name="Debuchy R."/>
            <person name="Gladieux P."/>
            <person name="Thoren M.H."/>
            <person name="Johannesson H."/>
        </authorList>
    </citation>
    <scope>NUCLEOTIDE SEQUENCE</scope>
    <source>
        <strain evidence="3">CBS 103.79</strain>
    </source>
</reference>
<protein>
    <submittedName>
        <fullName evidence="3">Uncharacterized protein</fullName>
    </submittedName>
</protein>
<evidence type="ECO:0000256" key="2">
    <source>
        <dbReference type="SAM" id="MobiDB-lite"/>
    </source>
</evidence>
<dbReference type="AlphaFoldDB" id="A0AAN6MBA2"/>
<organism evidence="3 4">
    <name type="scientific">Staphylotrichum tortipilum</name>
    <dbReference type="NCBI Taxonomy" id="2831512"/>
    <lineage>
        <taxon>Eukaryota</taxon>
        <taxon>Fungi</taxon>
        <taxon>Dikarya</taxon>
        <taxon>Ascomycota</taxon>
        <taxon>Pezizomycotina</taxon>
        <taxon>Sordariomycetes</taxon>
        <taxon>Sordariomycetidae</taxon>
        <taxon>Sordariales</taxon>
        <taxon>Chaetomiaceae</taxon>
        <taxon>Staphylotrichum</taxon>
    </lineage>
</organism>
<feature type="coiled-coil region" evidence="1">
    <location>
        <begin position="253"/>
        <end position="317"/>
    </location>
</feature>
<reference evidence="3" key="1">
    <citation type="journal article" date="2023" name="Mol. Phylogenet. Evol.">
        <title>Genome-scale phylogeny and comparative genomics of the fungal order Sordariales.</title>
        <authorList>
            <person name="Hensen N."/>
            <person name="Bonometti L."/>
            <person name="Westerberg I."/>
            <person name="Brannstrom I.O."/>
            <person name="Guillou S."/>
            <person name="Cros-Aarteil S."/>
            <person name="Calhoun S."/>
            <person name="Haridas S."/>
            <person name="Kuo A."/>
            <person name="Mondo S."/>
            <person name="Pangilinan J."/>
            <person name="Riley R."/>
            <person name="LaButti K."/>
            <person name="Andreopoulos B."/>
            <person name="Lipzen A."/>
            <person name="Chen C."/>
            <person name="Yan M."/>
            <person name="Daum C."/>
            <person name="Ng V."/>
            <person name="Clum A."/>
            <person name="Steindorff A."/>
            <person name="Ohm R.A."/>
            <person name="Martin F."/>
            <person name="Silar P."/>
            <person name="Natvig D.O."/>
            <person name="Lalanne C."/>
            <person name="Gautier V."/>
            <person name="Ament-Velasquez S.L."/>
            <person name="Kruys A."/>
            <person name="Hutchinson M.I."/>
            <person name="Powell A.J."/>
            <person name="Barry K."/>
            <person name="Miller A.N."/>
            <person name="Grigoriev I.V."/>
            <person name="Debuchy R."/>
            <person name="Gladieux P."/>
            <person name="Hiltunen Thoren M."/>
            <person name="Johannesson H."/>
        </authorList>
    </citation>
    <scope>NUCLEOTIDE SEQUENCE</scope>
    <source>
        <strain evidence="3">CBS 103.79</strain>
    </source>
</reference>
<gene>
    <name evidence="3" type="ORF">C8A05DRAFT_39177</name>
</gene>
<dbReference type="Proteomes" id="UP001303889">
    <property type="component" value="Unassembled WGS sequence"/>
</dbReference>
<feature type="region of interest" description="Disordered" evidence="2">
    <location>
        <begin position="691"/>
        <end position="711"/>
    </location>
</feature>
<feature type="region of interest" description="Disordered" evidence="2">
    <location>
        <begin position="768"/>
        <end position="787"/>
    </location>
</feature>
<feature type="compositionally biased region" description="Basic and acidic residues" evidence="2">
    <location>
        <begin position="70"/>
        <end position="82"/>
    </location>
</feature>
<feature type="region of interest" description="Disordered" evidence="2">
    <location>
        <begin position="1"/>
        <end position="134"/>
    </location>
</feature>
<proteinExistence type="predicted"/>
<feature type="compositionally biased region" description="Low complexity" evidence="2">
    <location>
        <begin position="498"/>
        <end position="515"/>
    </location>
</feature>
<feature type="non-terminal residue" evidence="3">
    <location>
        <position position="787"/>
    </location>
</feature>